<dbReference type="EMBL" id="CAJOBC010000509">
    <property type="protein sequence ID" value="CAF3594951.1"/>
    <property type="molecule type" value="Genomic_DNA"/>
</dbReference>
<feature type="region of interest" description="Disordered" evidence="1">
    <location>
        <begin position="346"/>
        <end position="441"/>
    </location>
</feature>
<feature type="region of interest" description="Disordered" evidence="1">
    <location>
        <begin position="458"/>
        <end position="482"/>
    </location>
</feature>
<proteinExistence type="predicted"/>
<protein>
    <recommendedName>
        <fullName evidence="2">CABIT domain-containing protein</fullName>
    </recommendedName>
</protein>
<dbReference type="Proteomes" id="UP000663829">
    <property type="component" value="Unassembled WGS sequence"/>
</dbReference>
<comment type="caution">
    <text evidence="3">The sequence shown here is derived from an EMBL/GenBank/DDBJ whole genome shotgun (WGS) entry which is preliminary data.</text>
</comment>
<organism evidence="3 5">
    <name type="scientific">Didymodactylos carnosus</name>
    <dbReference type="NCBI Taxonomy" id="1234261"/>
    <lineage>
        <taxon>Eukaryota</taxon>
        <taxon>Metazoa</taxon>
        <taxon>Spiralia</taxon>
        <taxon>Gnathifera</taxon>
        <taxon>Rotifera</taxon>
        <taxon>Eurotatoria</taxon>
        <taxon>Bdelloidea</taxon>
        <taxon>Philodinida</taxon>
        <taxon>Philodinidae</taxon>
        <taxon>Didymodactylos</taxon>
    </lineage>
</organism>
<dbReference type="OrthoDB" id="10011145at2759"/>
<evidence type="ECO:0000313" key="3">
    <source>
        <dbReference type="EMBL" id="CAF0809394.1"/>
    </source>
</evidence>
<dbReference type="Pfam" id="PF12736">
    <property type="entry name" value="CABIT"/>
    <property type="match status" value="1"/>
</dbReference>
<name>A0A813TGF1_9BILA</name>
<dbReference type="Proteomes" id="UP000681722">
    <property type="component" value="Unassembled WGS sequence"/>
</dbReference>
<dbReference type="EMBL" id="CAJNOQ010000509">
    <property type="protein sequence ID" value="CAF0809394.1"/>
    <property type="molecule type" value="Genomic_DNA"/>
</dbReference>
<evidence type="ECO:0000256" key="1">
    <source>
        <dbReference type="SAM" id="MobiDB-lite"/>
    </source>
</evidence>
<evidence type="ECO:0000259" key="2">
    <source>
        <dbReference type="Pfam" id="PF12736"/>
    </source>
</evidence>
<accession>A0A813TGF1</accession>
<gene>
    <name evidence="3" type="ORF">GPM918_LOCUS3947</name>
    <name evidence="4" type="ORF">SRO942_LOCUS3947</name>
</gene>
<evidence type="ECO:0000313" key="5">
    <source>
        <dbReference type="Proteomes" id="UP000663829"/>
    </source>
</evidence>
<reference evidence="3" key="1">
    <citation type="submission" date="2021-02" db="EMBL/GenBank/DDBJ databases">
        <authorList>
            <person name="Nowell W R."/>
        </authorList>
    </citation>
    <scope>NUCLEOTIDE SEQUENCE</scope>
</reference>
<feature type="compositionally biased region" description="Polar residues" evidence="1">
    <location>
        <begin position="381"/>
        <end position="393"/>
    </location>
</feature>
<feature type="domain" description="CABIT" evidence="2">
    <location>
        <begin position="75"/>
        <end position="299"/>
    </location>
</feature>
<dbReference type="AlphaFoldDB" id="A0A813TGF1"/>
<sequence length="522" mass="58789">MSLESIEWSSQPCSLQTIATQYSLPIAIRTATGYRGSMKPVILYSIARTAYAYGRALRPVQNTVSERLSYRPVDNEIVAIPLKYPGYFECLPNDDKALWGGLDNETSIRNIAEQIQTKQSQTYYVAARMRVFTIENSIDGYNYRQWYYIEPQQLLMIEKVVYVEYTPTEADNLTEDDYTYTWVCFGKVIRNRSEAALKCITQNQLVVFIPYETQENVSLYPVAQMGSANTHKLHTIANLVGKFQMPLKVKSFNNKGNYAYQNFSGYVQLLGTRTDEFAICGSLSTINVGMIPTNIPMKFVAASLIHPQLNQQSIQQSLLRCQILNQYLDVQIRRIQISHGIGERMGRNRSRFPKIKSGINEQLTRPRRSNSEDETSRRTKPSANVVSNGTTKQNDIDEGYGSRSRHRSASNTKNQTAKPRGGNIRQTPNIAGTDTVSTDDSTYDSLFRIGKAKAFAKTIKPRSNERNNSGSSNQDESLTTDNTSDALNNLIENLDMEHADGAILIDTGNELLFTLNSSNPLT</sequence>
<keyword evidence="5" id="KW-1185">Reference proteome</keyword>
<evidence type="ECO:0000313" key="4">
    <source>
        <dbReference type="EMBL" id="CAF3594951.1"/>
    </source>
</evidence>
<dbReference type="InterPro" id="IPR025946">
    <property type="entry name" value="CABIT_dom"/>
</dbReference>